<feature type="compositionally biased region" description="Polar residues" evidence="1">
    <location>
        <begin position="1139"/>
        <end position="1148"/>
    </location>
</feature>
<evidence type="ECO:0000313" key="3">
    <source>
        <dbReference type="Proteomes" id="UP000007014"/>
    </source>
</evidence>
<reference evidence="2 3" key="1">
    <citation type="journal article" date="2004" name="Nature">
        <title>Genome sequence of the ultrasmall unicellular red alga Cyanidioschyzon merolae 10D.</title>
        <authorList>
            <person name="Matsuzaki M."/>
            <person name="Misumi O."/>
            <person name="Shin-i T."/>
            <person name="Maruyama S."/>
            <person name="Takahara M."/>
            <person name="Miyagishima S."/>
            <person name="Mori T."/>
            <person name="Nishida K."/>
            <person name="Yagisawa F."/>
            <person name="Nishida K."/>
            <person name="Yoshida Y."/>
            <person name="Nishimura Y."/>
            <person name="Nakao S."/>
            <person name="Kobayashi T."/>
            <person name="Momoyama Y."/>
            <person name="Higashiyama T."/>
            <person name="Minoda A."/>
            <person name="Sano M."/>
            <person name="Nomoto H."/>
            <person name="Oishi K."/>
            <person name="Hayashi H."/>
            <person name="Ohta F."/>
            <person name="Nishizaka S."/>
            <person name="Haga S."/>
            <person name="Miura S."/>
            <person name="Morishita T."/>
            <person name="Kabeya Y."/>
            <person name="Terasawa K."/>
            <person name="Suzuki Y."/>
            <person name="Ishii Y."/>
            <person name="Asakawa S."/>
            <person name="Takano H."/>
            <person name="Ohta N."/>
            <person name="Kuroiwa H."/>
            <person name="Tanaka K."/>
            <person name="Shimizu N."/>
            <person name="Sugano S."/>
            <person name="Sato N."/>
            <person name="Nozaki H."/>
            <person name="Ogasawara N."/>
            <person name="Kohara Y."/>
            <person name="Kuroiwa T."/>
        </authorList>
    </citation>
    <scope>NUCLEOTIDE SEQUENCE [LARGE SCALE GENOMIC DNA]</scope>
    <source>
        <strain evidence="2 3">10D</strain>
    </source>
</reference>
<evidence type="ECO:0000313" key="2">
    <source>
        <dbReference type="EMBL" id="BAM78748.1"/>
    </source>
</evidence>
<feature type="region of interest" description="Disordered" evidence="1">
    <location>
        <begin position="1289"/>
        <end position="1328"/>
    </location>
</feature>
<feature type="region of interest" description="Disordered" evidence="1">
    <location>
        <begin position="1231"/>
        <end position="1272"/>
    </location>
</feature>
<protein>
    <submittedName>
        <fullName evidence="2">Uncharacterized protein</fullName>
    </submittedName>
</protein>
<dbReference type="EMBL" id="AP006483">
    <property type="protein sequence ID" value="BAM78748.1"/>
    <property type="molecule type" value="Genomic_DNA"/>
</dbReference>
<dbReference type="RefSeq" id="XP_005535034.1">
    <property type="nucleotide sequence ID" value="XM_005534977.1"/>
</dbReference>
<dbReference type="GeneID" id="16992083"/>
<evidence type="ECO:0000256" key="1">
    <source>
        <dbReference type="SAM" id="MobiDB-lite"/>
    </source>
</evidence>
<proteinExistence type="predicted"/>
<keyword evidence="3" id="KW-1185">Reference proteome</keyword>
<accession>M1VE29</accession>
<gene>
    <name evidence="2" type="ORF">CYME_CMA029C</name>
</gene>
<dbReference type="Proteomes" id="UP000007014">
    <property type="component" value="Chromosome 1"/>
</dbReference>
<feature type="compositionally biased region" description="Basic and acidic residues" evidence="1">
    <location>
        <begin position="1231"/>
        <end position="1250"/>
    </location>
</feature>
<feature type="region of interest" description="Disordered" evidence="1">
    <location>
        <begin position="1137"/>
        <end position="1162"/>
    </location>
</feature>
<organism evidence="2 3">
    <name type="scientific">Cyanidioschyzon merolae (strain NIES-3377 / 10D)</name>
    <name type="common">Unicellular red alga</name>
    <dbReference type="NCBI Taxonomy" id="280699"/>
    <lineage>
        <taxon>Eukaryota</taxon>
        <taxon>Rhodophyta</taxon>
        <taxon>Bangiophyceae</taxon>
        <taxon>Cyanidiales</taxon>
        <taxon>Cyanidiaceae</taxon>
        <taxon>Cyanidioschyzon</taxon>
    </lineage>
</organism>
<name>M1VE29_CYAM1</name>
<feature type="region of interest" description="Disordered" evidence="1">
    <location>
        <begin position="1358"/>
        <end position="1377"/>
    </location>
</feature>
<reference evidence="2 3" key="2">
    <citation type="journal article" date="2007" name="BMC Biol.">
        <title>A 100%-complete sequence reveals unusually simple genomic features in the hot-spring red alga Cyanidioschyzon merolae.</title>
        <authorList>
            <person name="Nozaki H."/>
            <person name="Takano H."/>
            <person name="Misumi O."/>
            <person name="Terasawa K."/>
            <person name="Matsuzaki M."/>
            <person name="Maruyama S."/>
            <person name="Nishida K."/>
            <person name="Yagisawa F."/>
            <person name="Yoshida Y."/>
            <person name="Fujiwara T."/>
            <person name="Takio S."/>
            <person name="Tamura K."/>
            <person name="Chung S.J."/>
            <person name="Nakamura S."/>
            <person name="Kuroiwa H."/>
            <person name="Tanaka K."/>
            <person name="Sato N."/>
            <person name="Kuroiwa T."/>
        </authorList>
    </citation>
    <scope>NUCLEOTIDE SEQUENCE [LARGE SCALE GENOMIC DNA]</scope>
    <source>
        <strain evidence="2 3">10D</strain>
    </source>
</reference>
<feature type="compositionally biased region" description="Low complexity" evidence="1">
    <location>
        <begin position="1301"/>
        <end position="1328"/>
    </location>
</feature>
<dbReference type="OrthoDB" id="10567605at2759"/>
<dbReference type="KEGG" id="cme:CYME_CMA029C"/>
<sequence length="1454" mass="160049">MENLRDLRVSLLAGTVAELELAANQHDGHSPAVHSVEHVPVAFPTDKCAELPGCTSQEQRAAPADLMHEITLILNCRAQLQHAKPGERAALWRVASEAAGRVSWCLNRTDDWTEAFLAQVAPIALEALEFVLDAKPAVLEHADVSEQAAGSGPTADQDRAYVQAVCAKLVRYLPADRATWRLAAVRRACRRWLLQSVAIDTQSLKPALHERVAEEVYHILEDALAELLERESFQRASGVEAAPSDRRQLPSSPVWRLVVLWMRTADAIVPLATLELLAETLLNRDLPESRHESLLTLLKMSVWHPYARTEPPATREKLVTLGTKILEYLQSRTQLAGRRLILWTTCLVSIMERSEHVWVDGRPMPVHLRASPIEGNASATKPVPAADALLSRALAWLARTLCRHLGHQDKISVFMSLLARLMQFTEPDRNAELIQEFLEPALEPLWPFLKQPLRALVATHARVHAAGSQRMRPGAEQRLDEHQQVRRCGTMTSALTGNRRFDAAGRLSKRTLYRAHESTPLRADACIQADTCPWLPCMHLVVAHLLTRYDACVCAGHARPQSARALRSLLVMAVRALGTAAFLAHHGDCRSFFPWLLPILRHSLESSHLGAYVEWAERWDSQLRAERFGAESADDAAQVDALRYDLWLIGPAVCRGARELWEPGHDALWGTILERLREWLVTADDGTAGMQQAAADETASPWALLACQYMVALGENVPALVQSTNDAAPHTAVQAPAFRPTVEALLRAQFERACAASVDRRAPYLAAIRSTSLRLADDATRRLYFHQALERLAQLSSQPAAGPNAEAIALLLEITTALVDSETAPLLFDAVRGALGAPAPMQVQKRAYRALLQAMNLTVSLEQVVMALAAAYRQSHSAAEAVRLACIHRYFQRSMNAASASDVMEAPSPVAEAETTLLYEVVFGLRAASSRARASARTTLLLLVDRRVQQEHPRPSQRLVALFLAGLLADRTSAIAACLDACSLTTKRVYHALRDQKRQPQVQQSALVRDLERAFWEPLRALLHREQTPIVTKALLRAWKHFIPFWFQLVKARSSAHGSAPNGALEQASIEPLLRSVVQALDRLLARGTIHTRTASEIRGLVMRMARRCPDSLLESLCRSAALKAVLQSARKRLRHWQRQNASRQQSMIGGISNNDDDTDNDNTAALLVSMMPSQPNGAATLVDRRDTVRDQWHASASTRLDRVRRIRGTQQPLPRMDAAHPCRRHAARALEQHPDAATRRRGAAAERPAHALSKRSMARSGSVTAADASSDASELSMFWDDGGRLHVQPIDPGIGDGDRGAMPAARAPVASARVPHAGVSSSSSRSSSNAAAAAAAAASDDDPDDAGAMRATIATAPAAGRRSLARSRRPASSGSWVRFRARGARGDRPRAVRRDDGRRVLLEPYAYVPLVGDRRPGAKRKPVDSERHAIGVLRELVRPSRERVFKVKRQRAG</sequence>